<name>J9FL24_9ZZZZ</name>
<organism evidence="1">
    <name type="scientific">gut metagenome</name>
    <dbReference type="NCBI Taxonomy" id="749906"/>
    <lineage>
        <taxon>unclassified sequences</taxon>
        <taxon>metagenomes</taxon>
        <taxon>organismal metagenomes</taxon>
    </lineage>
</organism>
<feature type="non-terminal residue" evidence="1">
    <location>
        <position position="29"/>
    </location>
</feature>
<reference evidence="1" key="1">
    <citation type="journal article" date="2012" name="PLoS ONE">
        <title>Gene sets for utilization of primary and secondary nutrition supplies in the distal gut of endangered iberian lynx.</title>
        <authorList>
            <person name="Alcaide M."/>
            <person name="Messina E."/>
            <person name="Richter M."/>
            <person name="Bargiela R."/>
            <person name="Peplies J."/>
            <person name="Huws S.A."/>
            <person name="Newbold C.J."/>
            <person name="Golyshin P.N."/>
            <person name="Simon M.A."/>
            <person name="Lopez G."/>
            <person name="Yakimov M.M."/>
            <person name="Ferrer M."/>
        </authorList>
    </citation>
    <scope>NUCLEOTIDE SEQUENCE</scope>
</reference>
<gene>
    <name evidence="1" type="ORF">EVA_16308</name>
</gene>
<protein>
    <submittedName>
        <fullName evidence="1">Uncharacterized protein</fullName>
    </submittedName>
</protein>
<dbReference type="AlphaFoldDB" id="J9FL24"/>
<comment type="caution">
    <text evidence="1">The sequence shown here is derived from an EMBL/GenBank/DDBJ whole genome shotgun (WGS) entry which is preliminary data.</text>
</comment>
<evidence type="ECO:0000313" key="1">
    <source>
        <dbReference type="EMBL" id="EJW95586.1"/>
    </source>
</evidence>
<proteinExistence type="predicted"/>
<sequence>MRLGEMVEWSITAVLKTAVLRGTGGSNPS</sequence>
<dbReference type="EMBL" id="AMCI01005714">
    <property type="protein sequence ID" value="EJW95586.1"/>
    <property type="molecule type" value="Genomic_DNA"/>
</dbReference>
<accession>J9FL24</accession>